<dbReference type="EMBL" id="PVTE01000021">
    <property type="protein sequence ID" value="PRY32530.1"/>
    <property type="molecule type" value="Genomic_DNA"/>
</dbReference>
<keyword evidence="3 4" id="KW-0408">Iron</keyword>
<dbReference type="SUPFAM" id="SSF46626">
    <property type="entry name" value="Cytochrome c"/>
    <property type="match status" value="1"/>
</dbReference>
<comment type="caution">
    <text evidence="7">The sequence shown here is derived from an EMBL/GenBank/DDBJ whole genome shotgun (WGS) entry which is preliminary data.</text>
</comment>
<dbReference type="Proteomes" id="UP000238375">
    <property type="component" value="Unassembled WGS sequence"/>
</dbReference>
<dbReference type="InterPro" id="IPR016024">
    <property type="entry name" value="ARM-type_fold"/>
</dbReference>
<evidence type="ECO:0000256" key="1">
    <source>
        <dbReference type="ARBA" id="ARBA00022617"/>
    </source>
</evidence>
<dbReference type="InterPro" id="IPR013427">
    <property type="entry name" value="Haem-bd_dom_put"/>
</dbReference>
<dbReference type="AlphaFoldDB" id="A0A2T0SGI9"/>
<feature type="compositionally biased region" description="Polar residues" evidence="5">
    <location>
        <begin position="790"/>
        <end position="810"/>
    </location>
</feature>
<dbReference type="PANTHER" id="PTHR33546">
    <property type="entry name" value="LARGE, MULTIFUNCTIONAL SECRETED PROTEIN-RELATED"/>
    <property type="match status" value="1"/>
</dbReference>
<dbReference type="NCBIfam" id="TIGR02604">
    <property type="entry name" value="Piru_Ver_Nterm"/>
    <property type="match status" value="1"/>
</dbReference>
<keyword evidence="8" id="KW-1185">Reference proteome</keyword>
<organism evidence="7 8">
    <name type="scientific">Spirosoma oryzae</name>
    <dbReference type="NCBI Taxonomy" id="1469603"/>
    <lineage>
        <taxon>Bacteria</taxon>
        <taxon>Pseudomonadati</taxon>
        <taxon>Bacteroidota</taxon>
        <taxon>Cytophagia</taxon>
        <taxon>Cytophagales</taxon>
        <taxon>Cytophagaceae</taxon>
        <taxon>Spirosoma</taxon>
    </lineage>
</organism>
<protein>
    <submittedName>
        <fullName evidence="7">Putative membrane-bound dehydrogenase-like protein</fullName>
    </submittedName>
</protein>
<sequence length="994" mass="106122">MRTVFRPVALLPLVLTAAGLLSLTLPAGSPGSLPNRLSGPLQANRFADSTALYLPGDLEATIWAESAMLFRPTSIDVDARGRVWVAEAAGNRPEGDGTTDGRITILTDGNGDGRADNQTIFAQDARLVRPLGVSVLGRNVYVSNAPDLLMYVDENGDDRPERAETVLTGFGGKNQRNGVHRMVAGPAGNYYVSVGDAVPYTITDRDGWTVQAGTMTDKQPGSDGRNWVGGLSLRIKPNGSGLKVMADGFHNSQAVVVDSYGNLWQADTDEKTHVSHINWVLEGGKAGFYAAGNRSANPVAMPGVMPTGEAIPNSSSTALLMNEDEKLGLPYRGTLLCADARQHRIVAYKPEIRGAGYQLVANELVSGTGSNGDVNAVFEPVAMSIGPEGAIYVASWHEAGAKSVGRIYRIAPKGRTLRNPQIDLRNTAGQLAALTNPAPQIRMLGFNALKQQGDEVVEALMPMVSSLNAYHRSRAVFLLAQLGPEGQFEVERLLKSPEAQTRIVALRALRSITPENSKANPALTPSQQVLLPLLGNLSVDQSVAVRREVCVALRDMPYADCRRILANLVQGYDGQDAYYLTALSEAADGKEEALFADLRPSFAADPAEWDARTANLVWALHTASALSLLRKRAEADQLPIDARRQAVSAIVAMQTPASQKVLAELTRGSDKVLAASATEAISTRKAKPQAATPTTPATTATPPSTTDKPDPTAMSPRDLLASKYGTYAERSKAVLELARTTDGARQLLDLIAENRLSNAMLRIAGPALLKHSSTAIRQQAAPYFEPKPASSATVTDSTKVATPKSAQRMSSGKPAAEPESTAVAVRKPVLPAPDSNKTTVAGNSDRRLVKSDIADIAELTGNAVTGQLLFKANCSRCHVYNQKGVDVGPELTNVQRQLDKAGLIESIVYPNASITPGYESWLISTTTGQTYYGFIASETAQALVVKGVTGQKHTIPVSAVSNRRRFANSLMPSVQTMKLSQQQIADITAYLLKL</sequence>
<name>A0A2T0SGI9_9BACT</name>
<dbReference type="OrthoDB" id="9808161at2"/>
<evidence type="ECO:0000313" key="8">
    <source>
        <dbReference type="Proteomes" id="UP000238375"/>
    </source>
</evidence>
<gene>
    <name evidence="7" type="ORF">CLV58_12130</name>
</gene>
<evidence type="ECO:0000256" key="5">
    <source>
        <dbReference type="SAM" id="MobiDB-lite"/>
    </source>
</evidence>
<feature type="compositionally biased region" description="Low complexity" evidence="5">
    <location>
        <begin position="688"/>
        <end position="706"/>
    </location>
</feature>
<dbReference type="NCBIfam" id="TIGR02603">
    <property type="entry name" value="CxxCH_TIGR02603"/>
    <property type="match status" value="1"/>
</dbReference>
<dbReference type="PROSITE" id="PS51007">
    <property type="entry name" value="CYTC"/>
    <property type="match status" value="1"/>
</dbReference>
<dbReference type="InterPro" id="IPR011041">
    <property type="entry name" value="Quinoprot_gluc/sorb_DH_b-prop"/>
</dbReference>
<dbReference type="GO" id="GO:0020037">
    <property type="term" value="F:heme binding"/>
    <property type="evidence" value="ECO:0007669"/>
    <property type="project" value="InterPro"/>
</dbReference>
<evidence type="ECO:0000256" key="2">
    <source>
        <dbReference type="ARBA" id="ARBA00022723"/>
    </source>
</evidence>
<dbReference type="InterPro" id="IPR036909">
    <property type="entry name" value="Cyt_c-like_dom_sf"/>
</dbReference>
<feature type="domain" description="Cytochrome c" evidence="6">
    <location>
        <begin position="861"/>
        <end position="994"/>
    </location>
</feature>
<proteinExistence type="predicted"/>
<dbReference type="InterPro" id="IPR055557">
    <property type="entry name" value="DUF7133"/>
</dbReference>
<feature type="region of interest" description="Disordered" evidence="5">
    <location>
        <begin position="786"/>
        <end position="822"/>
    </location>
</feature>
<dbReference type="GO" id="GO:0046872">
    <property type="term" value="F:metal ion binding"/>
    <property type="evidence" value="ECO:0007669"/>
    <property type="project" value="UniProtKB-KW"/>
</dbReference>
<dbReference type="GO" id="GO:0009055">
    <property type="term" value="F:electron transfer activity"/>
    <property type="evidence" value="ECO:0007669"/>
    <property type="project" value="InterPro"/>
</dbReference>
<evidence type="ECO:0000256" key="4">
    <source>
        <dbReference type="PROSITE-ProRule" id="PRU00433"/>
    </source>
</evidence>
<dbReference type="InterPro" id="IPR011042">
    <property type="entry name" value="6-blade_b-propeller_TolB-like"/>
</dbReference>
<dbReference type="Pfam" id="PF23500">
    <property type="entry name" value="DUF7133"/>
    <property type="match status" value="1"/>
</dbReference>
<accession>A0A2T0SGI9</accession>
<evidence type="ECO:0000313" key="7">
    <source>
        <dbReference type="EMBL" id="PRY32530.1"/>
    </source>
</evidence>
<evidence type="ECO:0000256" key="3">
    <source>
        <dbReference type="ARBA" id="ARBA00023004"/>
    </source>
</evidence>
<dbReference type="Gene3D" id="1.10.760.10">
    <property type="entry name" value="Cytochrome c-like domain"/>
    <property type="match status" value="1"/>
</dbReference>
<dbReference type="InterPro" id="IPR013428">
    <property type="entry name" value="Membrane-bound_put_N"/>
</dbReference>
<dbReference type="InterPro" id="IPR009056">
    <property type="entry name" value="Cyt_c-like_dom"/>
</dbReference>
<dbReference type="RefSeq" id="WP_106139751.1">
    <property type="nucleotide sequence ID" value="NZ_PVTE01000021.1"/>
</dbReference>
<dbReference type="SUPFAM" id="SSF48371">
    <property type="entry name" value="ARM repeat"/>
    <property type="match status" value="1"/>
</dbReference>
<reference evidence="7 8" key="1">
    <citation type="submission" date="2018-03" db="EMBL/GenBank/DDBJ databases">
        <title>Genomic Encyclopedia of Archaeal and Bacterial Type Strains, Phase II (KMG-II): from individual species to whole genera.</title>
        <authorList>
            <person name="Goeker M."/>
        </authorList>
    </citation>
    <scope>NUCLEOTIDE SEQUENCE [LARGE SCALE GENOMIC DNA]</scope>
    <source>
        <strain evidence="7 8">DSM 28354</strain>
    </source>
</reference>
<dbReference type="Gene3D" id="2.120.10.30">
    <property type="entry name" value="TolB, C-terminal domain"/>
    <property type="match status" value="1"/>
</dbReference>
<dbReference type="SUPFAM" id="SSF50952">
    <property type="entry name" value="Soluble quinoprotein glucose dehydrogenase"/>
    <property type="match status" value="1"/>
</dbReference>
<feature type="region of interest" description="Disordered" evidence="5">
    <location>
        <begin position="680"/>
        <end position="717"/>
    </location>
</feature>
<evidence type="ECO:0000259" key="6">
    <source>
        <dbReference type="PROSITE" id="PS51007"/>
    </source>
</evidence>
<dbReference type="Gene3D" id="1.25.10.10">
    <property type="entry name" value="Leucine-rich Repeat Variant"/>
    <property type="match status" value="1"/>
</dbReference>
<keyword evidence="1 4" id="KW-0349">Heme</keyword>
<dbReference type="InterPro" id="IPR011989">
    <property type="entry name" value="ARM-like"/>
</dbReference>
<keyword evidence="2 4" id="KW-0479">Metal-binding</keyword>
<dbReference type="PANTHER" id="PTHR33546:SF1">
    <property type="entry name" value="LARGE, MULTIFUNCTIONAL SECRETED PROTEIN"/>
    <property type="match status" value="1"/>
</dbReference>